<comment type="subunit">
    <text evidence="10">The complex is composed of six subunits: RnfA, RnfB, RnfC, RnfD, RnfE and RnfG.</text>
</comment>
<dbReference type="GO" id="GO:0005886">
    <property type="term" value="C:plasma membrane"/>
    <property type="evidence" value="ECO:0007669"/>
    <property type="project" value="UniProtKB-SubCell"/>
</dbReference>
<reference evidence="11" key="2">
    <citation type="journal article" date="2021" name="PeerJ">
        <title>Extensive microbial diversity within the chicken gut microbiome revealed by metagenomics and culture.</title>
        <authorList>
            <person name="Gilroy R."/>
            <person name="Ravi A."/>
            <person name="Getino M."/>
            <person name="Pursley I."/>
            <person name="Horton D.L."/>
            <person name="Alikhan N.F."/>
            <person name="Baker D."/>
            <person name="Gharbi K."/>
            <person name="Hall N."/>
            <person name="Watson M."/>
            <person name="Adriaenssens E.M."/>
            <person name="Foster-Nyarko E."/>
            <person name="Jarju S."/>
            <person name="Secka A."/>
            <person name="Antonio M."/>
            <person name="Oren A."/>
            <person name="Chaudhuri R.R."/>
            <person name="La Ragione R."/>
            <person name="Hildebrand F."/>
            <person name="Pallen M.J."/>
        </authorList>
    </citation>
    <scope>NUCLEOTIDE SEQUENCE</scope>
    <source>
        <strain evidence="11">4920</strain>
    </source>
</reference>
<dbReference type="EMBL" id="DVOF01000109">
    <property type="protein sequence ID" value="HIV02643.1"/>
    <property type="molecule type" value="Genomic_DNA"/>
</dbReference>
<feature type="transmembrane region" description="Helical" evidence="10">
    <location>
        <begin position="20"/>
        <end position="42"/>
    </location>
</feature>
<keyword evidence="3 10" id="KW-0285">Flavoprotein</keyword>
<comment type="similarity">
    <text evidence="10">Belongs to the NqrB/RnfD family.</text>
</comment>
<evidence type="ECO:0000256" key="3">
    <source>
        <dbReference type="ARBA" id="ARBA00022630"/>
    </source>
</evidence>
<organism evidence="11 12">
    <name type="scientific">Candidatus Aphodoplasma excrementigallinarum</name>
    <dbReference type="NCBI Taxonomy" id="2840673"/>
    <lineage>
        <taxon>Bacteria</taxon>
        <taxon>Bacillati</taxon>
        <taxon>Bacillota</taxon>
        <taxon>Clostridia</taxon>
        <taxon>Eubacteriales</taxon>
        <taxon>Candidatus Aphodoplasma</taxon>
    </lineage>
</organism>
<evidence type="ECO:0000256" key="1">
    <source>
        <dbReference type="ARBA" id="ARBA00022448"/>
    </source>
</evidence>
<feature type="transmembrane region" description="Helical" evidence="10">
    <location>
        <begin position="205"/>
        <end position="228"/>
    </location>
</feature>
<dbReference type="HAMAP" id="MF_00462">
    <property type="entry name" value="RsxD_RnfD"/>
    <property type="match status" value="1"/>
</dbReference>
<keyword evidence="6 10" id="KW-1278">Translocase</keyword>
<keyword evidence="8 10" id="KW-1133">Transmembrane helix</keyword>
<evidence type="ECO:0000256" key="2">
    <source>
        <dbReference type="ARBA" id="ARBA00022553"/>
    </source>
</evidence>
<evidence type="ECO:0000256" key="10">
    <source>
        <dbReference type="HAMAP-Rule" id="MF_00462"/>
    </source>
</evidence>
<dbReference type="InterPro" id="IPR011303">
    <property type="entry name" value="RnfD_bac"/>
</dbReference>
<keyword evidence="5 10" id="KW-0812">Transmembrane</keyword>
<dbReference type="PANTHER" id="PTHR30578:SF0">
    <property type="entry name" value="ION-TRANSLOCATING OXIDOREDUCTASE COMPLEX SUBUNIT D"/>
    <property type="match status" value="1"/>
</dbReference>
<dbReference type="PANTHER" id="PTHR30578">
    <property type="entry name" value="ELECTRON TRANSPORT COMPLEX PROTEIN RNFD"/>
    <property type="match status" value="1"/>
</dbReference>
<name>A0A9D1NHQ4_9FIRM</name>
<feature type="transmembrane region" description="Helical" evidence="10">
    <location>
        <begin position="293"/>
        <end position="311"/>
    </location>
</feature>
<evidence type="ECO:0000256" key="5">
    <source>
        <dbReference type="ARBA" id="ARBA00022692"/>
    </source>
</evidence>
<keyword evidence="9 10" id="KW-0472">Membrane</keyword>
<evidence type="ECO:0000256" key="4">
    <source>
        <dbReference type="ARBA" id="ARBA00022643"/>
    </source>
</evidence>
<keyword evidence="4 10" id="KW-0288">FMN</keyword>
<keyword evidence="10" id="KW-1003">Cell membrane</keyword>
<feature type="modified residue" description="FMN phosphoryl threonine" evidence="10">
    <location>
        <position position="184"/>
    </location>
</feature>
<comment type="function">
    <text evidence="10">Part of a membrane-bound complex that couples electron transfer with translocation of ions across the membrane.</text>
</comment>
<keyword evidence="1 10" id="KW-0813">Transport</keyword>
<dbReference type="AlphaFoldDB" id="A0A9D1NHQ4"/>
<evidence type="ECO:0000313" key="11">
    <source>
        <dbReference type="EMBL" id="HIV02643.1"/>
    </source>
</evidence>
<protein>
    <recommendedName>
        <fullName evidence="10">Ion-translocating oxidoreductase complex subunit D</fullName>
        <ecNumber evidence="10">7.-.-.-</ecNumber>
    </recommendedName>
    <alternativeName>
        <fullName evidence="10">Rnf electron transport complex subunit D</fullName>
    </alternativeName>
</protein>
<dbReference type="GO" id="GO:0022900">
    <property type="term" value="P:electron transport chain"/>
    <property type="evidence" value="ECO:0007669"/>
    <property type="project" value="UniProtKB-UniRule"/>
</dbReference>
<evidence type="ECO:0000313" key="12">
    <source>
        <dbReference type="Proteomes" id="UP000886743"/>
    </source>
</evidence>
<dbReference type="InterPro" id="IPR004338">
    <property type="entry name" value="NqrB/RnfD"/>
</dbReference>
<comment type="subcellular location">
    <subcellularLocation>
        <location evidence="10">Cell membrane</location>
        <topology evidence="10">Multi-pass membrane protein</topology>
    </subcellularLocation>
</comment>
<feature type="transmembrane region" description="Helical" evidence="10">
    <location>
        <begin position="146"/>
        <end position="168"/>
    </location>
</feature>
<feature type="transmembrane region" description="Helical" evidence="10">
    <location>
        <begin position="240"/>
        <end position="256"/>
    </location>
</feature>
<dbReference type="EC" id="7.-.-.-" evidence="10"/>
<dbReference type="NCBIfam" id="TIGR01946">
    <property type="entry name" value="rnfD"/>
    <property type="match status" value="1"/>
</dbReference>
<dbReference type="GO" id="GO:0055085">
    <property type="term" value="P:transmembrane transport"/>
    <property type="evidence" value="ECO:0007669"/>
    <property type="project" value="InterPro"/>
</dbReference>
<evidence type="ECO:0000256" key="9">
    <source>
        <dbReference type="ARBA" id="ARBA00023136"/>
    </source>
</evidence>
<feature type="transmembrane region" description="Helical" evidence="10">
    <location>
        <begin position="114"/>
        <end position="134"/>
    </location>
</feature>
<accession>A0A9D1NHQ4</accession>
<evidence type="ECO:0000256" key="7">
    <source>
        <dbReference type="ARBA" id="ARBA00022982"/>
    </source>
</evidence>
<feature type="transmembrane region" description="Helical" evidence="10">
    <location>
        <begin position="47"/>
        <end position="67"/>
    </location>
</feature>
<keyword evidence="7 10" id="KW-0249">Electron transport</keyword>
<dbReference type="Pfam" id="PF03116">
    <property type="entry name" value="NQR2_RnfD_RnfE"/>
    <property type="match status" value="1"/>
</dbReference>
<proteinExistence type="inferred from homology"/>
<sequence>MADQKFVVSSSPHISTSESTRMIMVDVIIALMPALIAGCFYFGLRALAVTCVSVVSCVAAEYVYQWLYRGFLIRGKQQTTLSDALRKSAHKTDVGDLSAVVTGLLLAFNLPVTIPYWMVVVGDVFAIVIVKQLFGGIGKNFVNPALAARAFMLASWPVAMTSFVSPVMNFAAYINPVDATTSATPLAIMKEGLESAAAPSLYDAFLGRIGGCIGETATLLLIVGGIYLLVRRVIDARIPLAYLGTFAVLVFFFGQQPFSLNFVLYNLCTGGVMLGAIFMATDYVTTPTTKMGHILFGVGCGILTFVIRRFGGYPEGTSYAILLMNVVAPLIDKYVHPRAFGEVAKRG</sequence>
<reference evidence="11" key="1">
    <citation type="submission" date="2020-10" db="EMBL/GenBank/DDBJ databases">
        <authorList>
            <person name="Gilroy R."/>
        </authorList>
    </citation>
    <scope>NUCLEOTIDE SEQUENCE</scope>
    <source>
        <strain evidence="11">4920</strain>
    </source>
</reference>
<evidence type="ECO:0000256" key="8">
    <source>
        <dbReference type="ARBA" id="ARBA00022989"/>
    </source>
</evidence>
<evidence type="ECO:0000256" key="6">
    <source>
        <dbReference type="ARBA" id="ARBA00022967"/>
    </source>
</evidence>
<gene>
    <name evidence="10" type="primary">rnfD</name>
    <name evidence="11" type="ORF">IAC74_03645</name>
</gene>
<keyword evidence="2 10" id="KW-0597">Phosphoprotein</keyword>
<comment type="caution">
    <text evidence="11">The sequence shown here is derived from an EMBL/GenBank/DDBJ whole genome shotgun (WGS) entry which is preliminary data.</text>
</comment>
<dbReference type="Proteomes" id="UP000886743">
    <property type="component" value="Unassembled WGS sequence"/>
</dbReference>
<comment type="cofactor">
    <cofactor evidence="10">
        <name>FMN</name>
        <dbReference type="ChEBI" id="CHEBI:58210"/>
    </cofactor>
</comment>
<feature type="transmembrane region" description="Helical" evidence="10">
    <location>
        <begin position="262"/>
        <end position="281"/>
    </location>
</feature>